<dbReference type="HOGENOM" id="CLU_2545675_0_0_1"/>
<name>W1NN42_AMBTC</name>
<dbReference type="EMBL" id="KI396637">
    <property type="protein sequence ID" value="ERM96988.1"/>
    <property type="molecule type" value="Genomic_DNA"/>
</dbReference>
<organism evidence="1 2">
    <name type="scientific">Amborella trichopoda</name>
    <dbReference type="NCBI Taxonomy" id="13333"/>
    <lineage>
        <taxon>Eukaryota</taxon>
        <taxon>Viridiplantae</taxon>
        <taxon>Streptophyta</taxon>
        <taxon>Embryophyta</taxon>
        <taxon>Tracheophyta</taxon>
        <taxon>Spermatophyta</taxon>
        <taxon>Magnoliopsida</taxon>
        <taxon>Amborellales</taxon>
        <taxon>Amborellaceae</taxon>
        <taxon>Amborella</taxon>
    </lineage>
</organism>
<evidence type="ECO:0000313" key="1">
    <source>
        <dbReference type="EMBL" id="ERM96988.1"/>
    </source>
</evidence>
<proteinExistence type="predicted"/>
<dbReference type="Gramene" id="ERM96988">
    <property type="protein sequence ID" value="ERM96988"/>
    <property type="gene ID" value="AMTR_s00074p00185290"/>
</dbReference>
<dbReference type="Proteomes" id="UP000017836">
    <property type="component" value="Unassembled WGS sequence"/>
</dbReference>
<dbReference type="AlphaFoldDB" id="W1NN42"/>
<evidence type="ECO:0000313" key="2">
    <source>
        <dbReference type="Proteomes" id="UP000017836"/>
    </source>
</evidence>
<accession>W1NN42</accession>
<gene>
    <name evidence="1" type="ORF">AMTR_s00074p00185290</name>
</gene>
<keyword evidence="2" id="KW-1185">Reference proteome</keyword>
<protein>
    <submittedName>
        <fullName evidence="1">Uncharacterized protein</fullName>
    </submittedName>
</protein>
<reference evidence="2" key="1">
    <citation type="journal article" date="2013" name="Science">
        <title>The Amborella genome and the evolution of flowering plants.</title>
        <authorList>
            <consortium name="Amborella Genome Project"/>
        </authorList>
    </citation>
    <scope>NUCLEOTIDE SEQUENCE [LARGE SCALE GENOMIC DNA]</scope>
</reference>
<sequence length="83" mass="8410">MEATLSGRIAQCLGVLEGMCVATTAAQGFRTAQRLGDTEGLHVSPLGHCPGLGQGCFVLSLAPLRVSPLGNCLGLGQGCWALA</sequence>